<keyword evidence="1" id="KW-0805">Transcription regulation</keyword>
<sequence>MKKDIRQQKILDYLSHFERISISEICEIFDIVPMTARRDLKELENDHKLIRTHGGATLPSLSIHDTTLPFHQRMTQNIELKESIARAALPYIQNRHHIFLASGTTVHMFATMLKDSGTLNIVTDAVNISYELSSYPNIHLISLGGEIRHNSLTTTGQIAESNLNSFQLDCAFIGVNAVDEEGNIFLGSMAEASIVRLLCHMVPEIYFLADETKLMKKDFIYICQLGKGRNLITNPSISEKCIHTYEQLGACVITESQKDRR</sequence>
<dbReference type="InterPro" id="IPR050313">
    <property type="entry name" value="Carb_Metab_HTH_regulators"/>
</dbReference>
<evidence type="ECO:0000259" key="3">
    <source>
        <dbReference type="PROSITE" id="PS51000"/>
    </source>
</evidence>
<protein>
    <submittedName>
        <fullName evidence="4">DeoR/GlpR family DNA-binding transcription regulator</fullName>
    </submittedName>
</protein>
<dbReference type="PANTHER" id="PTHR30363:SF44">
    <property type="entry name" value="AGA OPERON TRANSCRIPTIONAL REPRESSOR-RELATED"/>
    <property type="match status" value="1"/>
</dbReference>
<evidence type="ECO:0000313" key="4">
    <source>
        <dbReference type="EMBL" id="WMD16706.1"/>
    </source>
</evidence>
<reference evidence="4" key="1">
    <citation type="submission" date="2023-08" db="EMBL/GenBank/DDBJ databases">
        <title>Complete Genome Sequences of butyrate producing Anaerostipes hadrus strains BA1 and GIF7 isolated from the terminal ileum of a healthy lean male.</title>
        <authorList>
            <person name="Low A."/>
            <person name="Sheludchenko M."/>
            <person name="Cheng H.E."/>
            <person name="Koh X.Q."/>
            <person name="Lee J."/>
        </authorList>
    </citation>
    <scope>NUCLEOTIDE SEQUENCE</scope>
    <source>
        <strain evidence="4">BA1</strain>
    </source>
</reference>
<proteinExistence type="predicted"/>
<accession>A0AAQ3JIU6</accession>
<evidence type="ECO:0000313" key="5">
    <source>
        <dbReference type="Proteomes" id="UP001243496"/>
    </source>
</evidence>
<dbReference type="InterPro" id="IPR001034">
    <property type="entry name" value="DeoR_HTH"/>
</dbReference>
<keyword evidence="2" id="KW-0804">Transcription</keyword>
<dbReference type="Pfam" id="PF00455">
    <property type="entry name" value="DeoRC"/>
    <property type="match status" value="1"/>
</dbReference>
<feature type="domain" description="HTH deoR-type" evidence="3">
    <location>
        <begin position="3"/>
        <end position="58"/>
    </location>
</feature>
<dbReference type="InterPro" id="IPR014036">
    <property type="entry name" value="DeoR-like_C"/>
</dbReference>
<name>A0AAQ3JIU6_ANAHA</name>
<dbReference type="RefSeq" id="WP_216421032.1">
    <property type="nucleotide sequence ID" value="NZ_CP132968.1"/>
</dbReference>
<evidence type="ECO:0000256" key="2">
    <source>
        <dbReference type="ARBA" id="ARBA00023163"/>
    </source>
</evidence>
<dbReference type="AlphaFoldDB" id="A0AAQ3JIU6"/>
<dbReference type="GO" id="GO:0003700">
    <property type="term" value="F:DNA-binding transcription factor activity"/>
    <property type="evidence" value="ECO:0007669"/>
    <property type="project" value="InterPro"/>
</dbReference>
<dbReference type="PROSITE" id="PS51000">
    <property type="entry name" value="HTH_DEOR_2"/>
    <property type="match status" value="1"/>
</dbReference>
<dbReference type="SMART" id="SM00420">
    <property type="entry name" value="HTH_DEOR"/>
    <property type="match status" value="1"/>
</dbReference>
<dbReference type="GeneID" id="92739942"/>
<dbReference type="PANTHER" id="PTHR30363">
    <property type="entry name" value="HTH-TYPE TRANSCRIPTIONAL REGULATOR SRLR-RELATED"/>
    <property type="match status" value="1"/>
</dbReference>
<dbReference type="SMART" id="SM01134">
    <property type="entry name" value="DeoRC"/>
    <property type="match status" value="1"/>
</dbReference>
<dbReference type="Pfam" id="PF08220">
    <property type="entry name" value="HTH_DeoR"/>
    <property type="match status" value="1"/>
</dbReference>
<dbReference type="GO" id="GO:0003677">
    <property type="term" value="F:DNA binding"/>
    <property type="evidence" value="ECO:0007669"/>
    <property type="project" value="UniProtKB-KW"/>
</dbReference>
<keyword evidence="4" id="KW-0238">DNA-binding</keyword>
<dbReference type="EMBL" id="CP132968">
    <property type="protein sequence ID" value="WMD16706.1"/>
    <property type="molecule type" value="Genomic_DNA"/>
</dbReference>
<gene>
    <name evidence="4" type="ORF">RBI15_01000</name>
</gene>
<dbReference type="Proteomes" id="UP001243496">
    <property type="component" value="Chromosome"/>
</dbReference>
<organism evidence="4 5">
    <name type="scientific">Anaerostipes hadrus</name>
    <dbReference type="NCBI Taxonomy" id="649756"/>
    <lineage>
        <taxon>Bacteria</taxon>
        <taxon>Bacillati</taxon>
        <taxon>Bacillota</taxon>
        <taxon>Clostridia</taxon>
        <taxon>Lachnospirales</taxon>
        <taxon>Lachnospiraceae</taxon>
        <taxon>Anaerostipes</taxon>
    </lineage>
</organism>
<evidence type="ECO:0000256" key="1">
    <source>
        <dbReference type="ARBA" id="ARBA00023015"/>
    </source>
</evidence>